<dbReference type="EMBL" id="CAXKWB010002615">
    <property type="protein sequence ID" value="CAL4067283.1"/>
    <property type="molecule type" value="Genomic_DNA"/>
</dbReference>
<keyword evidence="4" id="KW-0325">Glycoprotein</keyword>
<dbReference type="EC" id="3.1.1.-" evidence="5"/>
<keyword evidence="10" id="KW-1185">Reference proteome</keyword>
<comment type="caution">
    <text evidence="9">The sequence shown here is derived from an EMBL/GenBank/DDBJ whole genome shotgun (WGS) entry which is preliminary data.</text>
</comment>
<sequence>MEYEILCKLLLVENVLLVDSACNRHIISWLAFNILRFALELLYVQIWSTATLRVCTVHNPRFPHDVPTHVMMLHKKAFHNPRIQLSLGNGETVPRRPSRLGLWNYDADVMGLRSSEADCICSTLTCLLFFVPLATKDLLPAQSFMNTPPFIAGKPSLYQHFINNGNSHHLECHMYKPCIKRFFTLLNDDAPGNAALFDQQLALQWVQKYIEGFGGDPTKVTIFGESAGSVSVNYHLILPSSAGLFRGVIGESGSALEHWAIDFDPIESAETIAGLHGCNIETRETIYECMMTKSDDEMAMVMANWVAQDRKNAGMGFRGASPVNQVTDDAEITNSTFIIVEKNPEQYYRDSTINDVNLMIGCNKNEGSFVMGIVYLEYLMENEDLFNNDTWMRDEMLSVLMAAFGVEDQTHGLAESLADSYLGGVDVADFNSSAIGAIDLVGVLFLKGGGWQTAKLHSKYSNPDKNTYFYSFDYNSDDTMFRWLFMGHSEMPFETGVTHSDEMLYLFSFPGVLEGQQLVVKDRMVKLWTNFAKYGDPTPESNKSYEELNIPKWEPVTPVNHHYMLMQDEFTVELEYPNRWHINLEEHFEQPITSTSTPTTSLPNGPSQEEYDTLASERDTYMAVMITFVVMTALSILGAVGIFMKNRK</sequence>
<evidence type="ECO:0000256" key="4">
    <source>
        <dbReference type="ARBA" id="ARBA00023180"/>
    </source>
</evidence>
<evidence type="ECO:0000256" key="3">
    <source>
        <dbReference type="ARBA" id="ARBA00022801"/>
    </source>
</evidence>
<feature type="region of interest" description="Disordered" evidence="6">
    <location>
        <begin position="591"/>
        <end position="612"/>
    </location>
</feature>
<reference evidence="9 10" key="1">
    <citation type="submission" date="2024-05" db="EMBL/GenBank/DDBJ databases">
        <authorList>
            <person name="Wallberg A."/>
        </authorList>
    </citation>
    <scope>NUCLEOTIDE SEQUENCE [LARGE SCALE GENOMIC DNA]</scope>
</reference>
<comment type="similarity">
    <text evidence="1 5">Belongs to the type-B carboxylesterase/lipase family.</text>
</comment>
<accession>A0AAV2Q0V8</accession>
<dbReference type="Pfam" id="PF00135">
    <property type="entry name" value="COesterase"/>
    <property type="match status" value="1"/>
</dbReference>
<evidence type="ECO:0000256" key="1">
    <source>
        <dbReference type="ARBA" id="ARBA00005964"/>
    </source>
</evidence>
<dbReference type="PANTHER" id="PTHR43142:SF1">
    <property type="entry name" value="CARBOXYLIC ESTER HYDROLASE"/>
    <property type="match status" value="1"/>
</dbReference>
<evidence type="ECO:0000313" key="9">
    <source>
        <dbReference type="EMBL" id="CAL4067283.1"/>
    </source>
</evidence>
<dbReference type="AlphaFoldDB" id="A0AAV2Q0V8"/>
<dbReference type="PANTHER" id="PTHR43142">
    <property type="entry name" value="CARBOXYLIC ESTER HYDROLASE"/>
    <property type="match status" value="1"/>
</dbReference>
<keyword evidence="3 5" id="KW-0378">Hydrolase</keyword>
<keyword evidence="7" id="KW-0472">Membrane</keyword>
<feature type="transmembrane region" description="Helical" evidence="7">
    <location>
        <begin position="621"/>
        <end position="644"/>
    </location>
</feature>
<name>A0AAV2Q0V8_MEGNR</name>
<dbReference type="InterPro" id="IPR029058">
    <property type="entry name" value="AB_hydrolase_fold"/>
</dbReference>
<dbReference type="SUPFAM" id="SSF53474">
    <property type="entry name" value="alpha/beta-Hydrolases"/>
    <property type="match status" value="1"/>
</dbReference>
<feature type="domain" description="Carboxylesterase type B" evidence="8">
    <location>
        <begin position="182"/>
        <end position="572"/>
    </location>
</feature>
<evidence type="ECO:0000256" key="6">
    <source>
        <dbReference type="SAM" id="MobiDB-lite"/>
    </source>
</evidence>
<protein>
    <recommendedName>
        <fullName evidence="5">Carboxylic ester hydrolase</fullName>
        <ecNumber evidence="5">3.1.1.-</ecNumber>
    </recommendedName>
</protein>
<evidence type="ECO:0000313" key="10">
    <source>
        <dbReference type="Proteomes" id="UP001497623"/>
    </source>
</evidence>
<feature type="non-terminal residue" evidence="9">
    <location>
        <position position="648"/>
    </location>
</feature>
<proteinExistence type="inferred from homology"/>
<keyword evidence="7" id="KW-0812">Transmembrane</keyword>
<dbReference type="InterPro" id="IPR002018">
    <property type="entry name" value="CarbesteraseB"/>
</dbReference>
<dbReference type="Gene3D" id="3.40.50.1820">
    <property type="entry name" value="alpha/beta hydrolase"/>
    <property type="match status" value="1"/>
</dbReference>
<keyword evidence="2" id="KW-0719">Serine esterase</keyword>
<dbReference type="InterPro" id="IPR019826">
    <property type="entry name" value="Carboxylesterase_B_AS"/>
</dbReference>
<dbReference type="GO" id="GO:0052689">
    <property type="term" value="F:carboxylic ester hydrolase activity"/>
    <property type="evidence" value="ECO:0007669"/>
    <property type="project" value="UniProtKB-KW"/>
</dbReference>
<gene>
    <name evidence="9" type="ORF">MNOR_LOCUS6359</name>
</gene>
<organism evidence="9 10">
    <name type="scientific">Meganyctiphanes norvegica</name>
    <name type="common">Northern krill</name>
    <name type="synonym">Thysanopoda norvegica</name>
    <dbReference type="NCBI Taxonomy" id="48144"/>
    <lineage>
        <taxon>Eukaryota</taxon>
        <taxon>Metazoa</taxon>
        <taxon>Ecdysozoa</taxon>
        <taxon>Arthropoda</taxon>
        <taxon>Crustacea</taxon>
        <taxon>Multicrustacea</taxon>
        <taxon>Malacostraca</taxon>
        <taxon>Eumalacostraca</taxon>
        <taxon>Eucarida</taxon>
        <taxon>Euphausiacea</taxon>
        <taxon>Euphausiidae</taxon>
        <taxon>Meganyctiphanes</taxon>
    </lineage>
</organism>
<evidence type="ECO:0000256" key="5">
    <source>
        <dbReference type="RuleBase" id="RU361235"/>
    </source>
</evidence>
<feature type="compositionally biased region" description="Low complexity" evidence="6">
    <location>
        <begin position="591"/>
        <end position="607"/>
    </location>
</feature>
<keyword evidence="7" id="KW-1133">Transmembrane helix</keyword>
<evidence type="ECO:0000259" key="8">
    <source>
        <dbReference type="Pfam" id="PF00135"/>
    </source>
</evidence>
<dbReference type="Proteomes" id="UP001497623">
    <property type="component" value="Unassembled WGS sequence"/>
</dbReference>
<evidence type="ECO:0000256" key="2">
    <source>
        <dbReference type="ARBA" id="ARBA00022487"/>
    </source>
</evidence>
<evidence type="ECO:0000256" key="7">
    <source>
        <dbReference type="SAM" id="Phobius"/>
    </source>
</evidence>
<dbReference type="PROSITE" id="PS00122">
    <property type="entry name" value="CARBOXYLESTERASE_B_1"/>
    <property type="match status" value="1"/>
</dbReference>